<dbReference type="RefSeq" id="XP_033382880.1">
    <property type="nucleotide sequence ID" value="XM_033525981.1"/>
</dbReference>
<sequence>MDVYTLGNFSTGVLLLTRFRPYPHSVKEKNVVDVETKQDDKGDIFDDSNMGTNPKMWKCPRNRIRRVSENNQHDASSSCHMSMFKSTHIKEMTKSYVFLDDECGRCESDSQISNAMGAVHRNLHYTTRHEQQIQSKQLSTVIELNEICSLDMCQTFKNPKGLATIPYTGRLDISKVIITTQDKAPNDSRMLDEATYIKEALDEKPTCRRAPREIVMDQMSCGNFHSHVQVDAIYTDLSKACAGFAMLQRSLTTSPCFSDRGSKYFQCAAPRKVYDIMIDVAGLCSCAKPRCSSVMSKPIKERKDTMEK</sequence>
<dbReference type="AlphaFoldDB" id="A0A6A5XP52"/>
<reference evidence="1" key="1">
    <citation type="journal article" date="2020" name="Stud. Mycol.">
        <title>101 Dothideomycetes genomes: a test case for predicting lifestyles and emergence of pathogens.</title>
        <authorList>
            <person name="Haridas S."/>
            <person name="Albert R."/>
            <person name="Binder M."/>
            <person name="Bloem J."/>
            <person name="Labutti K."/>
            <person name="Salamov A."/>
            <person name="Andreopoulos B."/>
            <person name="Baker S."/>
            <person name="Barry K."/>
            <person name="Bills G."/>
            <person name="Bluhm B."/>
            <person name="Cannon C."/>
            <person name="Castanera R."/>
            <person name="Culley D."/>
            <person name="Daum C."/>
            <person name="Ezra D."/>
            <person name="Gonzalez J."/>
            <person name="Henrissat B."/>
            <person name="Kuo A."/>
            <person name="Liang C."/>
            <person name="Lipzen A."/>
            <person name="Lutzoni F."/>
            <person name="Magnuson J."/>
            <person name="Mondo S."/>
            <person name="Nolan M."/>
            <person name="Ohm R."/>
            <person name="Pangilinan J."/>
            <person name="Park H.-J."/>
            <person name="Ramirez L."/>
            <person name="Alfaro M."/>
            <person name="Sun H."/>
            <person name="Tritt A."/>
            <person name="Yoshinaga Y."/>
            <person name="Zwiers L.-H."/>
            <person name="Turgeon B."/>
            <person name="Goodwin S."/>
            <person name="Spatafora J."/>
            <person name="Crous P."/>
            <person name="Grigoriev I."/>
        </authorList>
    </citation>
    <scope>NUCLEOTIDE SEQUENCE</scope>
    <source>
        <strain evidence="1">CBS 175.79</strain>
    </source>
</reference>
<dbReference type="Proteomes" id="UP000799778">
    <property type="component" value="Unassembled WGS sequence"/>
</dbReference>
<evidence type="ECO:0000313" key="2">
    <source>
        <dbReference type="Proteomes" id="UP000799778"/>
    </source>
</evidence>
<gene>
    <name evidence="1" type="ORF">BU24DRAFT_410278</name>
</gene>
<evidence type="ECO:0000313" key="1">
    <source>
        <dbReference type="EMBL" id="KAF2014541.1"/>
    </source>
</evidence>
<name>A0A6A5XP52_9PLEO</name>
<organism evidence="1 2">
    <name type="scientific">Aaosphaeria arxii CBS 175.79</name>
    <dbReference type="NCBI Taxonomy" id="1450172"/>
    <lineage>
        <taxon>Eukaryota</taxon>
        <taxon>Fungi</taxon>
        <taxon>Dikarya</taxon>
        <taxon>Ascomycota</taxon>
        <taxon>Pezizomycotina</taxon>
        <taxon>Dothideomycetes</taxon>
        <taxon>Pleosporomycetidae</taxon>
        <taxon>Pleosporales</taxon>
        <taxon>Pleosporales incertae sedis</taxon>
        <taxon>Aaosphaeria</taxon>
    </lineage>
</organism>
<dbReference type="GeneID" id="54283378"/>
<proteinExistence type="predicted"/>
<keyword evidence="2" id="KW-1185">Reference proteome</keyword>
<dbReference type="EMBL" id="ML978070">
    <property type="protein sequence ID" value="KAF2014541.1"/>
    <property type="molecule type" value="Genomic_DNA"/>
</dbReference>
<accession>A0A6A5XP52</accession>
<protein>
    <submittedName>
        <fullName evidence="1">Uncharacterized protein</fullName>
    </submittedName>
</protein>